<keyword evidence="2" id="KW-1185">Reference proteome</keyword>
<sequence length="89" mass="10582">MQSNMCTRIGKNHSINCHGYYKKYTFLLLDSCTNSKHSQLLMTRRFGKTNNISKDYSRPSNCVLMDFPIENYWCNWTEHSCMENIRALF</sequence>
<evidence type="ECO:0000313" key="1">
    <source>
        <dbReference type="EMBL" id="BAT81869.1"/>
    </source>
</evidence>
<dbReference type="EMBL" id="AP015036">
    <property type="protein sequence ID" value="BAT81869.1"/>
    <property type="molecule type" value="Genomic_DNA"/>
</dbReference>
<dbReference type="Proteomes" id="UP000291084">
    <property type="component" value="Chromosome 3"/>
</dbReference>
<proteinExistence type="predicted"/>
<organism evidence="1 2">
    <name type="scientific">Vigna angularis var. angularis</name>
    <dbReference type="NCBI Taxonomy" id="157739"/>
    <lineage>
        <taxon>Eukaryota</taxon>
        <taxon>Viridiplantae</taxon>
        <taxon>Streptophyta</taxon>
        <taxon>Embryophyta</taxon>
        <taxon>Tracheophyta</taxon>
        <taxon>Spermatophyta</taxon>
        <taxon>Magnoliopsida</taxon>
        <taxon>eudicotyledons</taxon>
        <taxon>Gunneridae</taxon>
        <taxon>Pentapetalae</taxon>
        <taxon>rosids</taxon>
        <taxon>fabids</taxon>
        <taxon>Fabales</taxon>
        <taxon>Fabaceae</taxon>
        <taxon>Papilionoideae</taxon>
        <taxon>50 kb inversion clade</taxon>
        <taxon>NPAAA clade</taxon>
        <taxon>indigoferoid/millettioid clade</taxon>
        <taxon>Phaseoleae</taxon>
        <taxon>Vigna</taxon>
    </lineage>
</organism>
<accession>A0A0S3RMP9</accession>
<reference evidence="1 2" key="1">
    <citation type="journal article" date="2015" name="Sci. Rep.">
        <title>The power of single molecule real-time sequencing technology in the de novo assembly of a eukaryotic genome.</title>
        <authorList>
            <person name="Sakai H."/>
            <person name="Naito K."/>
            <person name="Ogiso-Tanaka E."/>
            <person name="Takahashi Y."/>
            <person name="Iseki K."/>
            <person name="Muto C."/>
            <person name="Satou K."/>
            <person name="Teruya K."/>
            <person name="Shiroma A."/>
            <person name="Shimoji M."/>
            <person name="Hirano T."/>
            <person name="Itoh T."/>
            <person name="Kaga A."/>
            <person name="Tomooka N."/>
        </authorList>
    </citation>
    <scope>NUCLEOTIDE SEQUENCE [LARGE SCALE GENOMIC DNA]</scope>
    <source>
        <strain evidence="2">cv. Shumari</strain>
    </source>
</reference>
<evidence type="ECO:0000313" key="2">
    <source>
        <dbReference type="Proteomes" id="UP000291084"/>
    </source>
</evidence>
<protein>
    <submittedName>
        <fullName evidence="1">Uncharacterized protein</fullName>
    </submittedName>
</protein>
<dbReference type="AlphaFoldDB" id="A0A0S3RMP9"/>
<name>A0A0S3RMP9_PHAAN</name>
<gene>
    <name evidence="1" type="primary">Vigan.03G177600</name>
    <name evidence="1" type="ORF">VIGAN_03177600</name>
</gene>